<dbReference type="PANTHER" id="PTHR43760:SF1">
    <property type="entry name" value="ENDORIBONUCLEASE L-PSP_CHORISMATE MUTASE-LIKE DOMAIN-CONTAINING PROTEIN"/>
    <property type="match status" value="1"/>
</dbReference>
<comment type="caution">
    <text evidence="2">The sequence shown here is derived from an EMBL/GenBank/DDBJ whole genome shotgun (WGS) entry which is preliminary data.</text>
</comment>
<reference evidence="2 3" key="1">
    <citation type="submission" date="2017-06" db="EMBL/GenBank/DDBJ databases">
        <title>Draft Genome Sequence of Natranaerobius trueperi halophilic, alkalithermophilic bacteria from soda lakes.</title>
        <authorList>
            <person name="Zhao B."/>
        </authorList>
    </citation>
    <scope>NUCLEOTIDE SEQUENCE [LARGE SCALE GENOMIC DNA]</scope>
    <source>
        <strain evidence="2 3">DSM 18760</strain>
    </source>
</reference>
<gene>
    <name evidence="2" type="ORF">CDO51_05235</name>
</gene>
<protein>
    <recommendedName>
        <fullName evidence="1">Endoribonuclease L-PSP/chorismate mutase-like domain-containing protein</fullName>
    </recommendedName>
</protein>
<dbReference type="InterPro" id="IPR035959">
    <property type="entry name" value="RutC-like_sf"/>
</dbReference>
<dbReference type="Pfam" id="PF14588">
    <property type="entry name" value="YjgF_endoribonc"/>
    <property type="match status" value="1"/>
</dbReference>
<dbReference type="RefSeq" id="WP_089023256.1">
    <property type="nucleotide sequence ID" value="NZ_NIQC01000009.1"/>
</dbReference>
<dbReference type="AlphaFoldDB" id="A0A226BY84"/>
<organism evidence="2 3">
    <name type="scientific">Natranaerobius trueperi</name>
    <dbReference type="NCBI Taxonomy" id="759412"/>
    <lineage>
        <taxon>Bacteria</taxon>
        <taxon>Bacillati</taxon>
        <taxon>Bacillota</taxon>
        <taxon>Clostridia</taxon>
        <taxon>Natranaerobiales</taxon>
        <taxon>Natranaerobiaceae</taxon>
        <taxon>Natranaerobius</taxon>
    </lineage>
</organism>
<dbReference type="EMBL" id="NIQC01000009">
    <property type="protein sequence ID" value="OWZ83966.1"/>
    <property type="molecule type" value="Genomic_DNA"/>
</dbReference>
<dbReference type="CDD" id="cd02199">
    <property type="entry name" value="YjgF_YER057c_UK114_like_1"/>
    <property type="match status" value="1"/>
</dbReference>
<name>A0A226BY84_9FIRM</name>
<sequence length="154" mass="16444">MSKVEQKLQSLGIELPEPPKPVASYVPTAKTGNLVFVSGQLPLVSGDLKYEGKVGEDVSLEEGIEAAKQCTINCLSVIKGEIGDLDKITKIVKLTGYVSSATNFNKQPQVINGASDFIGEVFEKKGEHSRAAVGVSELPLNSPVEIEMIVEVSE</sequence>
<dbReference type="PANTHER" id="PTHR43760">
    <property type="entry name" value="ENDORIBONUCLEASE-RELATED"/>
    <property type="match status" value="1"/>
</dbReference>
<evidence type="ECO:0000259" key="1">
    <source>
        <dbReference type="Pfam" id="PF14588"/>
    </source>
</evidence>
<feature type="domain" description="Endoribonuclease L-PSP/chorismate mutase-like" evidence="1">
    <location>
        <begin position="5"/>
        <end position="148"/>
    </location>
</feature>
<dbReference type="Gene3D" id="3.30.1330.40">
    <property type="entry name" value="RutC-like"/>
    <property type="match status" value="1"/>
</dbReference>
<evidence type="ECO:0000313" key="3">
    <source>
        <dbReference type="Proteomes" id="UP000214588"/>
    </source>
</evidence>
<dbReference type="OrthoDB" id="9806350at2"/>
<evidence type="ECO:0000313" key="2">
    <source>
        <dbReference type="EMBL" id="OWZ83966.1"/>
    </source>
</evidence>
<dbReference type="Proteomes" id="UP000214588">
    <property type="component" value="Unassembled WGS sequence"/>
</dbReference>
<dbReference type="InterPro" id="IPR013813">
    <property type="entry name" value="Endoribo_LPSP/chorism_mut-like"/>
</dbReference>
<dbReference type="SUPFAM" id="SSF55298">
    <property type="entry name" value="YjgF-like"/>
    <property type="match status" value="1"/>
</dbReference>
<proteinExistence type="predicted"/>
<keyword evidence="3" id="KW-1185">Reference proteome</keyword>
<accession>A0A226BY84</accession>